<keyword evidence="1" id="KW-0812">Transmembrane</keyword>
<dbReference type="STRING" id="82805.SAMN04487998_2928"/>
<accession>A0A1I0HGM7</accession>
<feature type="signal peptide" evidence="2">
    <location>
        <begin position="1"/>
        <end position="30"/>
    </location>
</feature>
<dbReference type="PROSITE" id="PS51318">
    <property type="entry name" value="TAT"/>
    <property type="match status" value="1"/>
</dbReference>
<protein>
    <submittedName>
        <fullName evidence="3">Uncharacterized protein</fullName>
    </submittedName>
</protein>
<dbReference type="AlphaFoldDB" id="A0A1I0HGM7"/>
<reference evidence="4" key="1">
    <citation type="submission" date="2016-10" db="EMBL/GenBank/DDBJ databases">
        <authorList>
            <person name="Varghese N."/>
            <person name="Submissions S."/>
        </authorList>
    </citation>
    <scope>NUCLEOTIDE SEQUENCE [LARGE SCALE GENOMIC DNA]</scope>
    <source>
        <strain evidence="4">DSM 15310</strain>
    </source>
</reference>
<gene>
    <name evidence="3" type="ORF">SAMN04487998_2928</name>
</gene>
<keyword evidence="1" id="KW-0472">Membrane</keyword>
<feature type="transmembrane region" description="Helical" evidence="1">
    <location>
        <begin position="47"/>
        <end position="68"/>
    </location>
</feature>
<dbReference type="Proteomes" id="UP000198697">
    <property type="component" value="Unassembled WGS sequence"/>
</dbReference>
<name>A0A1I0HGM7_9BACT</name>
<feature type="chain" id="PRO_5011565911" evidence="2">
    <location>
        <begin position="31"/>
        <end position="139"/>
    </location>
</feature>
<dbReference type="EMBL" id="FOHS01000003">
    <property type="protein sequence ID" value="SET83128.1"/>
    <property type="molecule type" value="Genomic_DNA"/>
</dbReference>
<proteinExistence type="predicted"/>
<evidence type="ECO:0000256" key="1">
    <source>
        <dbReference type="SAM" id="Phobius"/>
    </source>
</evidence>
<evidence type="ECO:0000256" key="2">
    <source>
        <dbReference type="SAM" id="SignalP"/>
    </source>
</evidence>
<evidence type="ECO:0000313" key="4">
    <source>
        <dbReference type="Proteomes" id="UP000198697"/>
    </source>
</evidence>
<keyword evidence="4" id="KW-1185">Reference proteome</keyword>
<organism evidence="3 4">
    <name type="scientific">Hymenobacter actinosclerus</name>
    <dbReference type="NCBI Taxonomy" id="82805"/>
    <lineage>
        <taxon>Bacteria</taxon>
        <taxon>Pseudomonadati</taxon>
        <taxon>Bacteroidota</taxon>
        <taxon>Cytophagia</taxon>
        <taxon>Cytophagales</taxon>
        <taxon>Hymenobacteraceae</taxon>
        <taxon>Hymenobacter</taxon>
    </lineage>
</organism>
<evidence type="ECO:0000313" key="3">
    <source>
        <dbReference type="EMBL" id="SET83128.1"/>
    </source>
</evidence>
<keyword evidence="1" id="KW-1133">Transmembrane helix</keyword>
<keyword evidence="2" id="KW-0732">Signal</keyword>
<sequence length="139" mass="13459">MVATTLTSAIRPRRALLLAAGLLASLGAAAQSAPATAAANQPNPLLWLLLAGLGIIGLMLIMTVASAASAMRWSAEQAAAAAEAAPAAEVAAPVAAEAAPIAAEAAPVVAPVAPVAPVAAWPAPAAVPVYSSVEEPVLC</sequence>
<dbReference type="RefSeq" id="WP_092772770.1">
    <property type="nucleotide sequence ID" value="NZ_FOHS01000003.1"/>
</dbReference>
<dbReference type="InterPro" id="IPR006311">
    <property type="entry name" value="TAT_signal"/>
</dbReference>